<proteinExistence type="predicted"/>
<sequence length="156" mass="17642">MTDNLLDEEELMGSGELVEDYEELLSLLDDDETPTKKMKMMSSTIQSTKEVEKEPQKAIAFSSLEKIEQENMLENELLDYDDDDVEDGDDEKERRESKFASERTEKPTNIEAILPQQKTAVKTEGETSTITNSDSGRGKGGYRGRGRGNWRPRGGK</sequence>
<protein>
    <submittedName>
        <fullName evidence="2">Uncharacterized protein</fullName>
    </submittedName>
</protein>
<dbReference type="WBParaSite" id="JU765_v2.g15676.t1">
    <property type="protein sequence ID" value="JU765_v2.g15676.t1"/>
    <property type="gene ID" value="JU765_v2.g15676"/>
</dbReference>
<evidence type="ECO:0000313" key="1">
    <source>
        <dbReference type="Proteomes" id="UP000887576"/>
    </source>
</evidence>
<evidence type="ECO:0000313" key="2">
    <source>
        <dbReference type="WBParaSite" id="JU765_v2.g15676.t1"/>
    </source>
</evidence>
<dbReference type="Proteomes" id="UP000887576">
    <property type="component" value="Unplaced"/>
</dbReference>
<accession>A0AC34QF21</accession>
<name>A0AC34QF21_9BILA</name>
<reference evidence="2" key="1">
    <citation type="submission" date="2022-11" db="UniProtKB">
        <authorList>
            <consortium name="WormBaseParasite"/>
        </authorList>
    </citation>
    <scope>IDENTIFICATION</scope>
</reference>
<organism evidence="1 2">
    <name type="scientific">Panagrolaimus sp. JU765</name>
    <dbReference type="NCBI Taxonomy" id="591449"/>
    <lineage>
        <taxon>Eukaryota</taxon>
        <taxon>Metazoa</taxon>
        <taxon>Ecdysozoa</taxon>
        <taxon>Nematoda</taxon>
        <taxon>Chromadorea</taxon>
        <taxon>Rhabditida</taxon>
        <taxon>Tylenchina</taxon>
        <taxon>Panagrolaimomorpha</taxon>
        <taxon>Panagrolaimoidea</taxon>
        <taxon>Panagrolaimidae</taxon>
        <taxon>Panagrolaimus</taxon>
    </lineage>
</organism>